<feature type="compositionally biased region" description="Polar residues" evidence="1">
    <location>
        <begin position="32"/>
        <end position="42"/>
    </location>
</feature>
<evidence type="ECO:0000313" key="4">
    <source>
        <dbReference type="Proteomes" id="UP000095042"/>
    </source>
</evidence>
<reference evidence="3 4" key="1">
    <citation type="journal article" date="2016" name="Environ. Microbiol.">
        <title>New Methyloceanibacter diversity from North Sea sediments includes methanotroph containing solely the soluble methane monooxygenase.</title>
        <authorList>
            <person name="Vekeman B."/>
            <person name="Kerckhof F.M."/>
            <person name="Cremers G."/>
            <person name="de Vos P."/>
            <person name="Vandamme P."/>
            <person name="Boon N."/>
            <person name="Op den Camp H.J."/>
            <person name="Heylen K."/>
        </authorList>
    </citation>
    <scope>NUCLEOTIDE SEQUENCE [LARGE SCALE GENOMIC DNA]</scope>
    <source>
        <strain evidence="3 4">R-67177</strain>
    </source>
</reference>
<dbReference type="AlphaFoldDB" id="A0A1E3VYZ5"/>
<dbReference type="Proteomes" id="UP000095042">
    <property type="component" value="Unassembled WGS sequence"/>
</dbReference>
<evidence type="ECO:0000256" key="1">
    <source>
        <dbReference type="SAM" id="MobiDB-lite"/>
    </source>
</evidence>
<protein>
    <submittedName>
        <fullName evidence="3">Uncharacterized protein</fullName>
    </submittedName>
</protein>
<accession>A0A1E3VYZ5</accession>
<feature type="compositionally biased region" description="Polar residues" evidence="1">
    <location>
        <begin position="67"/>
        <end position="86"/>
    </location>
</feature>
<proteinExistence type="predicted"/>
<feature type="compositionally biased region" description="Basic and acidic residues" evidence="1">
    <location>
        <begin position="51"/>
        <end position="61"/>
    </location>
</feature>
<keyword evidence="2" id="KW-0732">Signal</keyword>
<keyword evidence="4" id="KW-1185">Reference proteome</keyword>
<dbReference type="EMBL" id="LPWD01000446">
    <property type="protein sequence ID" value="ODR98730.1"/>
    <property type="molecule type" value="Genomic_DNA"/>
</dbReference>
<feature type="region of interest" description="Disordered" evidence="1">
    <location>
        <begin position="21"/>
        <end position="107"/>
    </location>
</feature>
<evidence type="ECO:0000313" key="3">
    <source>
        <dbReference type="EMBL" id="ODR98730.1"/>
    </source>
</evidence>
<feature type="signal peptide" evidence="2">
    <location>
        <begin position="1"/>
        <end position="21"/>
    </location>
</feature>
<gene>
    <name evidence="3" type="ORF">AUC71_03845</name>
</gene>
<evidence type="ECO:0000256" key="2">
    <source>
        <dbReference type="SAM" id="SignalP"/>
    </source>
</evidence>
<organism evidence="3 4">
    <name type="scientific">Methyloceanibacter marginalis</name>
    <dbReference type="NCBI Taxonomy" id="1774971"/>
    <lineage>
        <taxon>Bacteria</taxon>
        <taxon>Pseudomonadati</taxon>
        <taxon>Pseudomonadota</taxon>
        <taxon>Alphaproteobacteria</taxon>
        <taxon>Hyphomicrobiales</taxon>
        <taxon>Hyphomicrobiaceae</taxon>
        <taxon>Methyloceanibacter</taxon>
    </lineage>
</organism>
<feature type="chain" id="PRO_5009138798" evidence="2">
    <location>
        <begin position="22"/>
        <end position="107"/>
    </location>
</feature>
<name>A0A1E3VYZ5_9HYPH</name>
<comment type="caution">
    <text evidence="3">The sequence shown here is derived from an EMBL/GenBank/DDBJ whole genome shotgun (WGS) entry which is preliminary data.</text>
</comment>
<sequence>MKHLLTCTAVALVLGLAPAIAADDSADKNITGADTSTGAKQQSSAPESSDAADKAAEKDSMDDVTGSDDSTAAKEQSSAPEDSSAATDKPNPTVGADSGSDSDTKTN</sequence>
<dbReference type="RefSeq" id="WP_069624980.1">
    <property type="nucleotide sequence ID" value="NZ_LPWD01000446.1"/>
</dbReference>